<evidence type="ECO:0000313" key="2">
    <source>
        <dbReference type="Proteomes" id="UP000798662"/>
    </source>
</evidence>
<proteinExistence type="predicted"/>
<organism evidence="1 2">
    <name type="scientific">Pyropia yezoensis</name>
    <name type="common">Susabi-nori</name>
    <name type="synonym">Porphyra yezoensis</name>
    <dbReference type="NCBI Taxonomy" id="2788"/>
    <lineage>
        <taxon>Eukaryota</taxon>
        <taxon>Rhodophyta</taxon>
        <taxon>Bangiophyceae</taxon>
        <taxon>Bangiales</taxon>
        <taxon>Bangiaceae</taxon>
        <taxon>Pyropia</taxon>
    </lineage>
</organism>
<evidence type="ECO:0000313" key="1">
    <source>
        <dbReference type="EMBL" id="KAK1866597.1"/>
    </source>
</evidence>
<reference evidence="1" key="1">
    <citation type="submission" date="2019-11" db="EMBL/GenBank/DDBJ databases">
        <title>Nori genome reveals adaptations in red seaweeds to the harsh intertidal environment.</title>
        <authorList>
            <person name="Wang D."/>
            <person name="Mao Y."/>
        </authorList>
    </citation>
    <scope>NUCLEOTIDE SEQUENCE</scope>
    <source>
        <tissue evidence="1">Gametophyte</tissue>
    </source>
</reference>
<dbReference type="EMBL" id="CM020619">
    <property type="protein sequence ID" value="KAK1866597.1"/>
    <property type="molecule type" value="Genomic_DNA"/>
</dbReference>
<gene>
    <name evidence="1" type="ORF">I4F81_009113</name>
</gene>
<comment type="caution">
    <text evidence="1">The sequence shown here is derived from an EMBL/GenBank/DDBJ whole genome shotgun (WGS) entry which is preliminary data.</text>
</comment>
<accession>A0ACC3C8V1</accession>
<sequence>MTEAEFEALLRRARGGRIRPVRGDHNCLFRAIADQVYGTEEAHRAVRAAVVDYIDLQRDFCSAFVSEPFDEGAWRAR</sequence>
<dbReference type="Proteomes" id="UP000798662">
    <property type="component" value="Chromosome 2"/>
</dbReference>
<protein>
    <submittedName>
        <fullName evidence="1">Uncharacterized protein</fullName>
    </submittedName>
</protein>
<name>A0ACC3C8V1_PYRYE</name>
<keyword evidence="2" id="KW-1185">Reference proteome</keyword>